<evidence type="ECO:0000256" key="4">
    <source>
        <dbReference type="ARBA" id="ARBA00022989"/>
    </source>
</evidence>
<dbReference type="SUPFAM" id="SSF103473">
    <property type="entry name" value="MFS general substrate transporter"/>
    <property type="match status" value="1"/>
</dbReference>
<dbReference type="PANTHER" id="PTHR48021">
    <property type="match status" value="1"/>
</dbReference>
<dbReference type="Proteomes" id="UP001233999">
    <property type="component" value="Unassembled WGS sequence"/>
</dbReference>
<keyword evidence="2" id="KW-1003">Cell membrane</keyword>
<evidence type="ECO:0000313" key="11">
    <source>
        <dbReference type="EMBL" id="KAJ9581443.1"/>
    </source>
</evidence>
<keyword evidence="4 9" id="KW-1133">Transmembrane helix</keyword>
<name>A0AAD8E8W7_DIPPU</name>
<dbReference type="GO" id="GO:0051119">
    <property type="term" value="F:sugar transmembrane transporter activity"/>
    <property type="evidence" value="ECO:0007669"/>
    <property type="project" value="InterPro"/>
</dbReference>
<dbReference type="Gene3D" id="1.20.1250.20">
    <property type="entry name" value="MFS general substrate transporter like domains"/>
    <property type="match status" value="1"/>
</dbReference>
<dbReference type="InterPro" id="IPR050549">
    <property type="entry name" value="MFS_Trehalose_Transporter"/>
</dbReference>
<comment type="subcellular location">
    <subcellularLocation>
        <location evidence="1">Cell membrane</location>
        <topology evidence="1">Multi-pass membrane protein</topology>
    </subcellularLocation>
</comment>
<dbReference type="PROSITE" id="PS00217">
    <property type="entry name" value="SUGAR_TRANSPORT_2"/>
    <property type="match status" value="1"/>
</dbReference>
<comment type="similarity">
    <text evidence="7">Belongs to the major facilitator superfamily. Sugar transporter (TC 2.A.1.1) family. Trehalose transporter subfamily.</text>
</comment>
<feature type="transmembrane region" description="Helical" evidence="9">
    <location>
        <begin position="361"/>
        <end position="385"/>
    </location>
</feature>
<dbReference type="InterPro" id="IPR005829">
    <property type="entry name" value="Sugar_transporter_CS"/>
</dbReference>
<dbReference type="CDD" id="cd17358">
    <property type="entry name" value="MFS_GLUT6_8_Class3_like"/>
    <property type="match status" value="1"/>
</dbReference>
<protein>
    <recommendedName>
        <fullName evidence="10">Major facilitator superfamily (MFS) profile domain-containing protein</fullName>
    </recommendedName>
</protein>
<evidence type="ECO:0000256" key="5">
    <source>
        <dbReference type="ARBA" id="ARBA00023136"/>
    </source>
</evidence>
<dbReference type="InterPro" id="IPR020846">
    <property type="entry name" value="MFS_dom"/>
</dbReference>
<dbReference type="PROSITE" id="PS50850">
    <property type="entry name" value="MFS"/>
    <property type="match status" value="1"/>
</dbReference>
<dbReference type="PRINTS" id="PR00171">
    <property type="entry name" value="SUGRTRNSPORT"/>
</dbReference>
<dbReference type="EMBL" id="JASPKZ010007920">
    <property type="protein sequence ID" value="KAJ9581443.1"/>
    <property type="molecule type" value="Genomic_DNA"/>
</dbReference>
<feature type="transmembrane region" description="Helical" evidence="9">
    <location>
        <begin position="121"/>
        <end position="142"/>
    </location>
</feature>
<dbReference type="InterPro" id="IPR036259">
    <property type="entry name" value="MFS_trans_sf"/>
</dbReference>
<dbReference type="GO" id="GO:0005886">
    <property type="term" value="C:plasma membrane"/>
    <property type="evidence" value="ECO:0007669"/>
    <property type="project" value="UniProtKB-SubCell"/>
</dbReference>
<evidence type="ECO:0000256" key="6">
    <source>
        <dbReference type="ARBA" id="ARBA00023180"/>
    </source>
</evidence>
<evidence type="ECO:0000256" key="9">
    <source>
        <dbReference type="SAM" id="Phobius"/>
    </source>
</evidence>
<feature type="transmembrane region" description="Helical" evidence="9">
    <location>
        <begin position="25"/>
        <end position="46"/>
    </location>
</feature>
<feature type="transmembrane region" description="Helical" evidence="9">
    <location>
        <begin position="154"/>
        <end position="172"/>
    </location>
</feature>
<feature type="transmembrane region" description="Helical" evidence="9">
    <location>
        <begin position="298"/>
        <end position="320"/>
    </location>
</feature>
<evidence type="ECO:0000256" key="1">
    <source>
        <dbReference type="ARBA" id="ARBA00004651"/>
    </source>
</evidence>
<dbReference type="InterPro" id="IPR044775">
    <property type="entry name" value="MFS_ERD6/Tret1-like"/>
</dbReference>
<dbReference type="AlphaFoldDB" id="A0AAD8E8W7"/>
<evidence type="ECO:0000256" key="7">
    <source>
        <dbReference type="ARBA" id="ARBA00024348"/>
    </source>
</evidence>
<dbReference type="PROSITE" id="PS00216">
    <property type="entry name" value="SUGAR_TRANSPORT_1"/>
    <property type="match status" value="2"/>
</dbReference>
<sequence length="475" mass="51620">LYSIDVKKISNVEPSVDEGRKTMQYMAAVFATFGAMAAGTVLAWTSPILPELQSTNSTLPVTPDEGSWIGALVAVGAIAGALPAGYLAERFGRKLVIISLSAPFLLSWLIILFASSVGLLYLARLVAGLATGASCVVIPMYIGEIAEKSIRGSLGSLFQLMLTVGILYTYVFGAACDYMWLAILSAVIPVALLVTFWKMPESPAYLIKKYMTDEARTSLQFFRGPQYNVANELQDLENDLTKSTQEEVSFKDLISDLGTRKALIISLGLMIFQQLSGVNAVIFYTVKIFEAAGSTLDPNVATIIVGVVQIIFTFVAGAIVDRAGRRILLLTSASVMCLCLAILGFYFHLKNKGDDVSNIGIIPLICVNVFIVVFSLGFGPIPWMMTGELFAANVKGTASSIAVCTNWTLVFIVTFSFEKLLEVLHEHFTFWLFAFICGIATAFVFFVVPETKGKSLTEIQEMLKGGNDKRRNSVV</sequence>
<evidence type="ECO:0000259" key="10">
    <source>
        <dbReference type="PROSITE" id="PS50850"/>
    </source>
</evidence>
<evidence type="ECO:0000313" key="12">
    <source>
        <dbReference type="Proteomes" id="UP001233999"/>
    </source>
</evidence>
<feature type="transmembrane region" description="Helical" evidence="9">
    <location>
        <begin position="429"/>
        <end position="448"/>
    </location>
</feature>
<keyword evidence="8" id="KW-0813">Transport</keyword>
<feature type="domain" description="Major facilitator superfamily (MFS) profile" evidence="10">
    <location>
        <begin position="27"/>
        <end position="452"/>
    </location>
</feature>
<comment type="caution">
    <text evidence="11">The sequence shown here is derived from an EMBL/GenBank/DDBJ whole genome shotgun (WGS) entry which is preliminary data.</text>
</comment>
<proteinExistence type="inferred from homology"/>
<dbReference type="Pfam" id="PF00083">
    <property type="entry name" value="Sugar_tr"/>
    <property type="match status" value="1"/>
</dbReference>
<reference evidence="11" key="2">
    <citation type="submission" date="2023-05" db="EMBL/GenBank/DDBJ databases">
        <authorList>
            <person name="Fouks B."/>
        </authorList>
    </citation>
    <scope>NUCLEOTIDE SEQUENCE</scope>
    <source>
        <strain evidence="11">Stay&amp;Tobe</strain>
        <tissue evidence="11">Testes</tissue>
    </source>
</reference>
<feature type="transmembrane region" description="Helical" evidence="9">
    <location>
        <begin position="327"/>
        <end position="349"/>
    </location>
</feature>
<keyword evidence="6" id="KW-0325">Glycoprotein</keyword>
<accession>A0AAD8E8W7</accession>
<keyword evidence="12" id="KW-1185">Reference proteome</keyword>
<dbReference type="InterPro" id="IPR003663">
    <property type="entry name" value="Sugar/inositol_transpt"/>
</dbReference>
<evidence type="ECO:0000256" key="8">
    <source>
        <dbReference type="RuleBase" id="RU003346"/>
    </source>
</evidence>
<dbReference type="FunFam" id="1.20.1250.20:FF:000055">
    <property type="entry name" value="Facilitated trehalose transporter Tret1-2 homolog"/>
    <property type="match status" value="1"/>
</dbReference>
<keyword evidence="3 9" id="KW-0812">Transmembrane</keyword>
<gene>
    <name evidence="11" type="ORF">L9F63_023375</name>
</gene>
<reference evidence="11" key="1">
    <citation type="journal article" date="2023" name="IScience">
        <title>Live-bearing cockroach genome reveals convergent evolutionary mechanisms linked to viviparity in insects and beyond.</title>
        <authorList>
            <person name="Fouks B."/>
            <person name="Harrison M.C."/>
            <person name="Mikhailova A.A."/>
            <person name="Marchal E."/>
            <person name="English S."/>
            <person name="Carruthers M."/>
            <person name="Jennings E.C."/>
            <person name="Chiamaka E.L."/>
            <person name="Frigard R.A."/>
            <person name="Pippel M."/>
            <person name="Attardo G.M."/>
            <person name="Benoit J.B."/>
            <person name="Bornberg-Bauer E."/>
            <person name="Tobe S.S."/>
        </authorList>
    </citation>
    <scope>NUCLEOTIDE SEQUENCE</scope>
    <source>
        <strain evidence="11">Stay&amp;Tobe</strain>
    </source>
</reference>
<evidence type="ECO:0000256" key="3">
    <source>
        <dbReference type="ARBA" id="ARBA00022692"/>
    </source>
</evidence>
<feature type="non-terminal residue" evidence="11">
    <location>
        <position position="1"/>
    </location>
</feature>
<feature type="transmembrane region" description="Helical" evidence="9">
    <location>
        <begin position="178"/>
        <end position="199"/>
    </location>
</feature>
<feature type="transmembrane region" description="Helical" evidence="9">
    <location>
        <begin position="95"/>
        <end position="115"/>
    </location>
</feature>
<feature type="transmembrane region" description="Helical" evidence="9">
    <location>
        <begin position="66"/>
        <end position="88"/>
    </location>
</feature>
<dbReference type="InterPro" id="IPR005828">
    <property type="entry name" value="MFS_sugar_transport-like"/>
</dbReference>
<dbReference type="PANTHER" id="PTHR48021:SF86">
    <property type="entry name" value="FACILITATED TREHALOSE TRANSPORTER TRET1-1-LIKE PROTEIN"/>
    <property type="match status" value="1"/>
</dbReference>
<organism evidence="11 12">
    <name type="scientific">Diploptera punctata</name>
    <name type="common">Pacific beetle cockroach</name>
    <dbReference type="NCBI Taxonomy" id="6984"/>
    <lineage>
        <taxon>Eukaryota</taxon>
        <taxon>Metazoa</taxon>
        <taxon>Ecdysozoa</taxon>
        <taxon>Arthropoda</taxon>
        <taxon>Hexapoda</taxon>
        <taxon>Insecta</taxon>
        <taxon>Pterygota</taxon>
        <taxon>Neoptera</taxon>
        <taxon>Polyneoptera</taxon>
        <taxon>Dictyoptera</taxon>
        <taxon>Blattodea</taxon>
        <taxon>Blaberoidea</taxon>
        <taxon>Blaberidae</taxon>
        <taxon>Diplopterinae</taxon>
        <taxon>Diploptera</taxon>
    </lineage>
</organism>
<keyword evidence="5 9" id="KW-0472">Membrane</keyword>
<feature type="transmembrane region" description="Helical" evidence="9">
    <location>
        <begin position="262"/>
        <end position="286"/>
    </location>
</feature>
<dbReference type="NCBIfam" id="TIGR00879">
    <property type="entry name" value="SP"/>
    <property type="match status" value="1"/>
</dbReference>
<evidence type="ECO:0000256" key="2">
    <source>
        <dbReference type="ARBA" id="ARBA00022475"/>
    </source>
</evidence>
<feature type="transmembrane region" description="Helical" evidence="9">
    <location>
        <begin position="397"/>
        <end position="417"/>
    </location>
</feature>